<dbReference type="EMBL" id="BAAANK010000012">
    <property type="protein sequence ID" value="GAA1845731.1"/>
    <property type="molecule type" value="Genomic_DNA"/>
</dbReference>
<evidence type="ECO:0000313" key="1">
    <source>
        <dbReference type="EMBL" id="GAA1845731.1"/>
    </source>
</evidence>
<comment type="caution">
    <text evidence="1">The sequence shown here is derived from an EMBL/GenBank/DDBJ whole genome shotgun (WGS) entry which is preliminary data.</text>
</comment>
<protein>
    <recommendedName>
        <fullName evidence="3">DUF4279 domain-containing protein</fullName>
    </recommendedName>
</protein>
<organism evidence="1 2">
    <name type="scientific">Agromyces salentinus</name>
    <dbReference type="NCBI Taxonomy" id="269421"/>
    <lineage>
        <taxon>Bacteria</taxon>
        <taxon>Bacillati</taxon>
        <taxon>Actinomycetota</taxon>
        <taxon>Actinomycetes</taxon>
        <taxon>Micrococcales</taxon>
        <taxon>Microbacteriaceae</taxon>
        <taxon>Agromyces</taxon>
    </lineage>
</organism>
<keyword evidence="2" id="KW-1185">Reference proteome</keyword>
<reference evidence="1 2" key="1">
    <citation type="journal article" date="2019" name="Int. J. Syst. Evol. Microbiol.">
        <title>The Global Catalogue of Microorganisms (GCM) 10K type strain sequencing project: providing services to taxonomists for standard genome sequencing and annotation.</title>
        <authorList>
            <consortium name="The Broad Institute Genomics Platform"/>
            <consortium name="The Broad Institute Genome Sequencing Center for Infectious Disease"/>
            <person name="Wu L."/>
            <person name="Ma J."/>
        </authorList>
    </citation>
    <scope>NUCLEOTIDE SEQUENCE [LARGE SCALE GENOMIC DNA]</scope>
    <source>
        <strain evidence="1 2">JCM 14323</strain>
    </source>
</reference>
<evidence type="ECO:0008006" key="3">
    <source>
        <dbReference type="Google" id="ProtNLM"/>
    </source>
</evidence>
<dbReference type="Proteomes" id="UP001501746">
    <property type="component" value="Unassembled WGS sequence"/>
</dbReference>
<gene>
    <name evidence="1" type="ORF">GCM10009750_35030</name>
</gene>
<proteinExistence type="predicted"/>
<evidence type="ECO:0000313" key="2">
    <source>
        <dbReference type="Proteomes" id="UP001501746"/>
    </source>
</evidence>
<name>A0ABN2N041_9MICO</name>
<sequence length="102" mass="11022">MSRSGRELDHNVWTIDVDHGFNTDDDTTGTRALRDLVAAARPGVGRFPLLPPDCSARIWWSSDSDSMQGGFVLPVELAAAIAELGVDVYATVYLDDGTNSPE</sequence>
<accession>A0ABN2N041</accession>